<evidence type="ECO:0000256" key="1">
    <source>
        <dbReference type="SAM" id="MobiDB-lite"/>
    </source>
</evidence>
<name>A0A9W6TK17_9STRA</name>
<evidence type="ECO:0000313" key="2">
    <source>
        <dbReference type="EMBL" id="GMF15703.1"/>
    </source>
</evidence>
<dbReference type="Pfam" id="PF08002">
    <property type="entry name" value="DUF1697"/>
    <property type="match status" value="1"/>
</dbReference>
<proteinExistence type="predicted"/>
<dbReference type="PANTHER" id="PTHR36439:SF1">
    <property type="entry name" value="DUF1697 DOMAIN-CONTAINING PROTEIN"/>
    <property type="match status" value="1"/>
</dbReference>
<feature type="compositionally biased region" description="Basic and acidic residues" evidence="1">
    <location>
        <begin position="36"/>
        <end position="46"/>
    </location>
</feature>
<accession>A0A9W6TK17</accession>
<feature type="compositionally biased region" description="Low complexity" evidence="1">
    <location>
        <begin position="25"/>
        <end position="35"/>
    </location>
</feature>
<gene>
    <name evidence="2" type="ORF">Plil01_000545900</name>
</gene>
<dbReference type="InterPro" id="IPR012545">
    <property type="entry name" value="DUF1697"/>
</dbReference>
<reference evidence="2" key="1">
    <citation type="submission" date="2023-04" db="EMBL/GenBank/DDBJ databases">
        <title>Phytophthora lilii NBRC 32176.</title>
        <authorList>
            <person name="Ichikawa N."/>
            <person name="Sato H."/>
            <person name="Tonouchi N."/>
        </authorList>
    </citation>
    <scope>NUCLEOTIDE SEQUENCE</scope>
    <source>
        <strain evidence="2">NBRC 32176</strain>
    </source>
</reference>
<feature type="region of interest" description="Disordered" evidence="1">
    <location>
        <begin position="1"/>
        <end position="55"/>
    </location>
</feature>
<organism evidence="2 3">
    <name type="scientific">Phytophthora lilii</name>
    <dbReference type="NCBI Taxonomy" id="2077276"/>
    <lineage>
        <taxon>Eukaryota</taxon>
        <taxon>Sar</taxon>
        <taxon>Stramenopiles</taxon>
        <taxon>Oomycota</taxon>
        <taxon>Peronosporomycetes</taxon>
        <taxon>Peronosporales</taxon>
        <taxon>Peronosporaceae</taxon>
        <taxon>Phytophthora</taxon>
    </lineage>
</organism>
<dbReference type="EMBL" id="BSXW01000229">
    <property type="protein sequence ID" value="GMF15703.1"/>
    <property type="molecule type" value="Genomic_DNA"/>
</dbReference>
<dbReference type="Gene3D" id="3.30.70.1280">
    <property type="entry name" value="SP0830-like domains"/>
    <property type="match status" value="1"/>
</dbReference>
<keyword evidence="3" id="KW-1185">Reference proteome</keyword>
<evidence type="ECO:0000313" key="3">
    <source>
        <dbReference type="Proteomes" id="UP001165083"/>
    </source>
</evidence>
<sequence length="236" mass="24988">MVAKSKRKAPAPADDTAKTKRVTRSSTAAAGSSTAEDVRPPAHANEEAPPSGKSCTGGNGKIVAFLRGVNVGGRVHSMKSIADALGKAGLCNVETFLASGNVIFDSPSDAAGDEASVLAIEQRVEDALEKLFGAHIPVFARSMSDVAQLGERIVKTSTAVNVVLVKEELTREQQDILDALATDADELKPLDKAFVWYSATKMSESPLFKIALDKKLGVPVTVRTVNTLRRIVKKFG</sequence>
<dbReference type="AlphaFoldDB" id="A0A9W6TK17"/>
<dbReference type="SUPFAM" id="SSF160379">
    <property type="entry name" value="SP0830-like"/>
    <property type="match status" value="1"/>
</dbReference>
<dbReference type="PANTHER" id="PTHR36439">
    <property type="entry name" value="BLL4334 PROTEIN"/>
    <property type="match status" value="1"/>
</dbReference>
<comment type="caution">
    <text evidence="2">The sequence shown here is derived from an EMBL/GenBank/DDBJ whole genome shotgun (WGS) entry which is preliminary data.</text>
</comment>
<dbReference type="OrthoDB" id="109291at2759"/>
<protein>
    <submittedName>
        <fullName evidence="2">Unnamed protein product</fullName>
    </submittedName>
</protein>
<dbReference type="Proteomes" id="UP001165083">
    <property type="component" value="Unassembled WGS sequence"/>
</dbReference>